<dbReference type="InterPro" id="IPR016171">
    <property type="entry name" value="Vanillyl_alc_oxidase_C-sub2"/>
</dbReference>
<dbReference type="Gene3D" id="1.10.45.10">
    <property type="entry name" value="Vanillyl-alcohol Oxidase, Chain A, domain 4"/>
    <property type="match status" value="1"/>
</dbReference>
<dbReference type="Gene3D" id="3.40.462.10">
    <property type="entry name" value="FAD-linked oxidases, C-terminal domain"/>
    <property type="match status" value="1"/>
</dbReference>
<dbReference type="Proteomes" id="UP000664132">
    <property type="component" value="Unassembled WGS sequence"/>
</dbReference>
<evidence type="ECO:0000256" key="3">
    <source>
        <dbReference type="ARBA" id="ARBA00022827"/>
    </source>
</evidence>
<dbReference type="InterPro" id="IPR036318">
    <property type="entry name" value="FAD-bd_PCMH-like_sf"/>
</dbReference>
<dbReference type="SUPFAM" id="SSF55103">
    <property type="entry name" value="FAD-linked oxidases, C-terminal domain"/>
    <property type="match status" value="1"/>
</dbReference>
<keyword evidence="3" id="KW-0274">FAD</keyword>
<dbReference type="InterPro" id="IPR016164">
    <property type="entry name" value="FAD-linked_Oxase-like_C"/>
</dbReference>
<dbReference type="GO" id="GO:0071949">
    <property type="term" value="F:FAD binding"/>
    <property type="evidence" value="ECO:0007669"/>
    <property type="project" value="InterPro"/>
</dbReference>
<dbReference type="InterPro" id="IPR016167">
    <property type="entry name" value="FAD-bd_PCMH_sub1"/>
</dbReference>
<dbReference type="EMBL" id="JAFJYH010000005">
    <property type="protein sequence ID" value="KAG4426068.1"/>
    <property type="molecule type" value="Genomic_DNA"/>
</dbReference>
<proteinExistence type="predicted"/>
<dbReference type="InterPro" id="IPR016169">
    <property type="entry name" value="FAD-bd_PCMH_sub2"/>
</dbReference>
<dbReference type="SUPFAM" id="SSF56176">
    <property type="entry name" value="FAD-binding/transporter-associated domain-like"/>
    <property type="match status" value="1"/>
</dbReference>
<keyword evidence="7" id="KW-1185">Reference proteome</keyword>
<comment type="cofactor">
    <cofactor evidence="1">
        <name>FAD</name>
        <dbReference type="ChEBI" id="CHEBI:57692"/>
    </cofactor>
</comment>
<dbReference type="Pfam" id="PF01565">
    <property type="entry name" value="FAD_binding_4"/>
    <property type="match status" value="1"/>
</dbReference>
<sequence>MAQLQATEQVEEALSMPIRYADPEYNSTHHKLFSKSLINPLEPVLPSGVSQADFDAAIVKFKAVLGAKNVYVGKALAEYIDPYELQEEPSRRKVPSGAVCPATVFEAQGVLKIANEFKIPVWTFSRGKNLGLSGSLALDLHRMDKVIEVNEEFSYAVVEPGVTFTDLYDYCKLHKLRVWPSVPSLGWGSVIGNTVDRGTGFLPTATHHQNIAGLEILLADGDIVRTGHFAQDGSPSAHLTKFTFGPSIEGLFMQSNLGIVTKMGIWLTPQPQAYLSCGFSMDEFEDVETMVDLFGEMRRNGTLPNTVYISNIVEWLGMVGKRSDYWDKDEPIPDWRVRELQKKLNMGYWNAKFGLYGPKSVIQAQYDEFKRVAAMKAPKGRPYGEMFCGKGDELLEASDVREPHGGPFVGVPTLWSLPMVNYRVPENGKGIAGHADYSPVLPSSGKAILEWARTSKAISENHGWDLFCDFFMHERHAIFVNFMTFDKSKPEHCQAISSILAECYKEGRKRGFSTYRTHINFMDLNAESYDFNNHAYRRFVEKIKGAIDPNGILSPGKQGIWPAAFQRFRDPKGNLADPKSIKSGLDDGVATHKL</sequence>
<reference evidence="6" key="1">
    <citation type="submission" date="2021-02" db="EMBL/GenBank/DDBJ databases">
        <title>Genome sequence Cadophora malorum strain M34.</title>
        <authorList>
            <person name="Stefanovic E."/>
            <person name="Vu D."/>
            <person name="Scully C."/>
            <person name="Dijksterhuis J."/>
            <person name="Roader J."/>
            <person name="Houbraken J."/>
        </authorList>
    </citation>
    <scope>NUCLEOTIDE SEQUENCE</scope>
    <source>
        <strain evidence="6">M34</strain>
    </source>
</reference>
<dbReference type="InterPro" id="IPR004113">
    <property type="entry name" value="FAD-bd_oxidored_4_C"/>
</dbReference>
<dbReference type="InterPro" id="IPR006094">
    <property type="entry name" value="Oxid_FAD_bind_N"/>
</dbReference>
<evidence type="ECO:0000256" key="1">
    <source>
        <dbReference type="ARBA" id="ARBA00001974"/>
    </source>
</evidence>
<dbReference type="Pfam" id="PF02913">
    <property type="entry name" value="FAD-oxidase_C"/>
    <property type="match status" value="1"/>
</dbReference>
<dbReference type="InterPro" id="IPR016170">
    <property type="entry name" value="Cytok_DH_C_sf"/>
</dbReference>
<dbReference type="OrthoDB" id="5332616at2759"/>
<evidence type="ECO:0000313" key="7">
    <source>
        <dbReference type="Proteomes" id="UP000664132"/>
    </source>
</evidence>
<dbReference type="Gene3D" id="3.30.465.10">
    <property type="match status" value="1"/>
</dbReference>
<organism evidence="6 7">
    <name type="scientific">Cadophora malorum</name>
    <dbReference type="NCBI Taxonomy" id="108018"/>
    <lineage>
        <taxon>Eukaryota</taxon>
        <taxon>Fungi</taxon>
        <taxon>Dikarya</taxon>
        <taxon>Ascomycota</taxon>
        <taxon>Pezizomycotina</taxon>
        <taxon>Leotiomycetes</taxon>
        <taxon>Helotiales</taxon>
        <taxon>Ploettnerulaceae</taxon>
        <taxon>Cadophora</taxon>
    </lineage>
</organism>
<evidence type="ECO:0000256" key="4">
    <source>
        <dbReference type="ARBA" id="ARBA00023002"/>
    </source>
</evidence>
<keyword evidence="4" id="KW-0560">Oxidoreductase</keyword>
<gene>
    <name evidence="6" type="ORF">IFR04_000775</name>
</gene>
<feature type="domain" description="FAD-binding PCMH-type" evidence="5">
    <location>
        <begin position="91"/>
        <end position="270"/>
    </location>
</feature>
<keyword evidence="2" id="KW-0285">Flavoprotein</keyword>
<dbReference type="GO" id="GO:0008720">
    <property type="term" value="F:D-lactate dehydrogenase (NAD+) activity"/>
    <property type="evidence" value="ECO:0007669"/>
    <property type="project" value="TreeGrafter"/>
</dbReference>
<dbReference type="PANTHER" id="PTHR11748">
    <property type="entry name" value="D-LACTATE DEHYDROGENASE"/>
    <property type="match status" value="1"/>
</dbReference>
<comment type="caution">
    <text evidence="6">The sequence shown here is derived from an EMBL/GenBank/DDBJ whole genome shotgun (WGS) entry which is preliminary data.</text>
</comment>
<dbReference type="PROSITE" id="PS51387">
    <property type="entry name" value="FAD_PCMH"/>
    <property type="match status" value="1"/>
</dbReference>
<dbReference type="AlphaFoldDB" id="A0A8H8BWB7"/>
<dbReference type="Gene3D" id="3.30.43.10">
    <property type="entry name" value="Uridine Diphospho-n-acetylenolpyruvylglucosamine Reductase, domain 2"/>
    <property type="match status" value="1"/>
</dbReference>
<evidence type="ECO:0000259" key="5">
    <source>
        <dbReference type="PROSITE" id="PS51387"/>
    </source>
</evidence>
<evidence type="ECO:0000256" key="2">
    <source>
        <dbReference type="ARBA" id="ARBA00022630"/>
    </source>
</evidence>
<dbReference type="PANTHER" id="PTHR11748:SF114">
    <property type="entry name" value="ARYL-ALCOHOL OXIDASE VANILLYL-ALCOHOL OXIDASE (AFU_ORTHOLOGUE AFUA_3G09500)-RELATED"/>
    <property type="match status" value="1"/>
</dbReference>
<name>A0A8H8BWB7_9HELO</name>
<dbReference type="GO" id="GO:1903457">
    <property type="term" value="P:lactate catabolic process"/>
    <property type="evidence" value="ECO:0007669"/>
    <property type="project" value="TreeGrafter"/>
</dbReference>
<dbReference type="InterPro" id="IPR016166">
    <property type="entry name" value="FAD-bd_PCMH"/>
</dbReference>
<evidence type="ECO:0000313" key="6">
    <source>
        <dbReference type="EMBL" id="KAG4426068.1"/>
    </source>
</evidence>
<dbReference type="GO" id="GO:0005739">
    <property type="term" value="C:mitochondrion"/>
    <property type="evidence" value="ECO:0007669"/>
    <property type="project" value="TreeGrafter"/>
</dbReference>
<dbReference type="GO" id="GO:0004458">
    <property type="term" value="F:D-lactate dehydrogenase (cytochrome) activity"/>
    <property type="evidence" value="ECO:0007669"/>
    <property type="project" value="TreeGrafter"/>
</dbReference>
<accession>A0A8H8BWB7</accession>
<protein>
    <recommendedName>
        <fullName evidence="5">FAD-binding PCMH-type domain-containing protein</fullName>
    </recommendedName>
</protein>